<evidence type="ECO:0000313" key="4">
    <source>
        <dbReference type="Proteomes" id="UP000824151"/>
    </source>
</evidence>
<dbReference type="PANTHER" id="PTHR43190">
    <property type="entry name" value="N-ACETYL-D-GLUCOSAMINE KINASE"/>
    <property type="match status" value="1"/>
</dbReference>
<gene>
    <name evidence="3" type="ORF">H9871_02755</name>
</gene>
<dbReference type="Proteomes" id="UP000824151">
    <property type="component" value="Unassembled WGS sequence"/>
</dbReference>
<dbReference type="Gene3D" id="3.30.420.40">
    <property type="match status" value="2"/>
</dbReference>
<comment type="caution">
    <text evidence="3">The sequence shown here is derived from an EMBL/GenBank/DDBJ whole genome shotgun (WGS) entry which is preliminary data.</text>
</comment>
<dbReference type="EMBL" id="DXGD01000101">
    <property type="protein sequence ID" value="HIW99042.1"/>
    <property type="molecule type" value="Genomic_DNA"/>
</dbReference>
<reference evidence="3" key="2">
    <citation type="submission" date="2021-04" db="EMBL/GenBank/DDBJ databases">
        <authorList>
            <person name="Gilroy R."/>
        </authorList>
    </citation>
    <scope>NUCLEOTIDE SEQUENCE</scope>
    <source>
        <strain evidence="3">ChiHejej3B27-3195</strain>
    </source>
</reference>
<evidence type="ECO:0000313" key="3">
    <source>
        <dbReference type="EMBL" id="HIW99042.1"/>
    </source>
</evidence>
<dbReference type="PANTHER" id="PTHR43190:SF3">
    <property type="entry name" value="N-ACETYL-D-GLUCOSAMINE KINASE"/>
    <property type="match status" value="1"/>
</dbReference>
<dbReference type="InterPro" id="IPR002731">
    <property type="entry name" value="ATPase_BadF"/>
</dbReference>
<name>A0A9D1S111_9MICC</name>
<evidence type="ECO:0000259" key="2">
    <source>
        <dbReference type="Pfam" id="PF01869"/>
    </source>
</evidence>
<dbReference type="AlphaFoldDB" id="A0A9D1S111"/>
<feature type="region of interest" description="Disordered" evidence="1">
    <location>
        <begin position="254"/>
        <end position="283"/>
    </location>
</feature>
<dbReference type="Pfam" id="PF01869">
    <property type="entry name" value="BcrAD_BadFG"/>
    <property type="match status" value="1"/>
</dbReference>
<reference evidence="3" key="1">
    <citation type="journal article" date="2021" name="PeerJ">
        <title>Extensive microbial diversity within the chicken gut microbiome revealed by metagenomics and culture.</title>
        <authorList>
            <person name="Gilroy R."/>
            <person name="Ravi A."/>
            <person name="Getino M."/>
            <person name="Pursley I."/>
            <person name="Horton D.L."/>
            <person name="Alikhan N.F."/>
            <person name="Baker D."/>
            <person name="Gharbi K."/>
            <person name="Hall N."/>
            <person name="Watson M."/>
            <person name="Adriaenssens E.M."/>
            <person name="Foster-Nyarko E."/>
            <person name="Jarju S."/>
            <person name="Secka A."/>
            <person name="Antonio M."/>
            <person name="Oren A."/>
            <person name="Chaudhuri R.R."/>
            <person name="La Ragione R."/>
            <person name="Hildebrand F."/>
            <person name="Pallen M.J."/>
        </authorList>
    </citation>
    <scope>NUCLEOTIDE SEQUENCE</scope>
    <source>
        <strain evidence="3">ChiHejej3B27-3195</strain>
    </source>
</reference>
<accession>A0A9D1S111</accession>
<evidence type="ECO:0000256" key="1">
    <source>
        <dbReference type="SAM" id="MobiDB-lite"/>
    </source>
</evidence>
<proteinExistence type="predicted"/>
<protein>
    <recommendedName>
        <fullName evidence="2">ATPase BadF/BadG/BcrA/BcrD type domain-containing protein</fullName>
    </recommendedName>
</protein>
<dbReference type="InterPro" id="IPR043129">
    <property type="entry name" value="ATPase_NBD"/>
</dbReference>
<sequence>MTAQRAVLAIDIGGSGSRVSICRGGQQASSALPGPRVSVQDSGSTVPDVIRACLRYAEEQWPEHMADLTGVGVGASGLASLVADPAALARSLRTELDRPVALAIDAVTAHLGALDGDAGAVVALGTGAIAISHPGPDAHGTYAARWRRADGWGHLLGDRGGGAWLGRNGLESALRAYDGVDPSGAALLAAGQERFGSPPSWPAAFYTRADRAGLLAEFARDVVDLAAAGDPAAAVLAREAGREAARTGLAALEGQFDPQSGGRRGKGQGGTWDARPRESSPGNMVLTGGLGKSGGILGAAFDEAVAAARDDDVVVCAPAGEPLDGARLLAELAASGHVEAQEGFVWQQ</sequence>
<dbReference type="SUPFAM" id="SSF53067">
    <property type="entry name" value="Actin-like ATPase domain"/>
    <property type="match status" value="2"/>
</dbReference>
<organism evidence="3 4">
    <name type="scientific">Candidatus Nesterenkonia stercoripullorum</name>
    <dbReference type="NCBI Taxonomy" id="2838701"/>
    <lineage>
        <taxon>Bacteria</taxon>
        <taxon>Bacillati</taxon>
        <taxon>Actinomycetota</taxon>
        <taxon>Actinomycetes</taxon>
        <taxon>Micrococcales</taxon>
        <taxon>Micrococcaceae</taxon>
        <taxon>Nesterenkonia</taxon>
    </lineage>
</organism>
<dbReference type="InterPro" id="IPR052519">
    <property type="entry name" value="Euk-type_GlcNAc_Kinase"/>
</dbReference>
<feature type="domain" description="ATPase BadF/BadG/BcrA/BcrD type" evidence="2">
    <location>
        <begin position="10"/>
        <end position="245"/>
    </location>
</feature>